<dbReference type="OrthoDB" id="19329at2759"/>
<dbReference type="InterPro" id="IPR040025">
    <property type="entry name" value="Znf622/Rei1/Reh1"/>
</dbReference>
<name>A0A9P8Q5S0_WICPI</name>
<reference evidence="3" key="1">
    <citation type="journal article" date="2021" name="Open Biol.">
        <title>Shared evolutionary footprints suggest mitochondrial oxidative damage underlies multiple complex I losses in fungi.</title>
        <authorList>
            <person name="Schikora-Tamarit M.A."/>
            <person name="Marcet-Houben M."/>
            <person name="Nosek J."/>
            <person name="Gabaldon T."/>
        </authorList>
    </citation>
    <scope>NUCLEOTIDE SEQUENCE</scope>
    <source>
        <strain evidence="3">CBS2887</strain>
    </source>
</reference>
<reference evidence="3" key="2">
    <citation type="submission" date="2021-01" db="EMBL/GenBank/DDBJ databases">
        <authorList>
            <person name="Schikora-Tamarit M.A."/>
        </authorList>
    </citation>
    <scope>NUCLEOTIDE SEQUENCE</scope>
    <source>
        <strain evidence="3">CBS2887</strain>
    </source>
</reference>
<gene>
    <name evidence="3" type="ORF">WICPIJ_004537</name>
</gene>
<dbReference type="Proteomes" id="UP000774326">
    <property type="component" value="Unassembled WGS sequence"/>
</dbReference>
<dbReference type="Pfam" id="PF12756">
    <property type="entry name" value="zf-C2H2_2"/>
    <property type="match status" value="1"/>
</dbReference>
<dbReference type="EMBL" id="JAEUBG010002448">
    <property type="protein sequence ID" value="KAH3684487.1"/>
    <property type="molecule type" value="Genomic_DNA"/>
</dbReference>
<evidence type="ECO:0000259" key="2">
    <source>
        <dbReference type="PROSITE" id="PS00028"/>
    </source>
</evidence>
<evidence type="ECO:0000256" key="1">
    <source>
        <dbReference type="SAM" id="MobiDB-lite"/>
    </source>
</evidence>
<dbReference type="InterPro" id="IPR041661">
    <property type="entry name" value="ZN622/Rei1/Reh1_Znf-C2H2"/>
</dbReference>
<evidence type="ECO:0000313" key="3">
    <source>
        <dbReference type="EMBL" id="KAH3684487.1"/>
    </source>
</evidence>
<dbReference type="PANTHER" id="PTHR13182:SF8">
    <property type="entry name" value="CYTOPLASMIC 60S SUBUNIT BIOGENESIS FACTOR ZNF622"/>
    <property type="match status" value="1"/>
</dbReference>
<dbReference type="GO" id="GO:0030687">
    <property type="term" value="C:preribosome, large subunit precursor"/>
    <property type="evidence" value="ECO:0007669"/>
    <property type="project" value="TreeGrafter"/>
</dbReference>
<dbReference type="SMART" id="SM00355">
    <property type="entry name" value="ZnF_C2H2"/>
    <property type="match status" value="3"/>
</dbReference>
<dbReference type="InterPro" id="IPR036236">
    <property type="entry name" value="Znf_C2H2_sf"/>
</dbReference>
<organism evidence="3 4">
    <name type="scientific">Wickerhamomyces pijperi</name>
    <name type="common">Yeast</name>
    <name type="synonym">Pichia pijperi</name>
    <dbReference type="NCBI Taxonomy" id="599730"/>
    <lineage>
        <taxon>Eukaryota</taxon>
        <taxon>Fungi</taxon>
        <taxon>Dikarya</taxon>
        <taxon>Ascomycota</taxon>
        <taxon>Saccharomycotina</taxon>
        <taxon>Saccharomycetes</taxon>
        <taxon>Phaffomycetales</taxon>
        <taxon>Wickerhamomycetaceae</taxon>
        <taxon>Wickerhamomyces</taxon>
    </lineage>
</organism>
<feature type="compositionally biased region" description="Acidic residues" evidence="1">
    <location>
        <begin position="158"/>
        <end position="178"/>
    </location>
</feature>
<sequence>METLSSFFKCNSCQIQFPNSDSQRYHMKTDWHRYNLKRRVAQLTPIDQDLFNEKLNQSKKYEQEVDEFGFKVLKQPKESQAGYIAQKKLHIGAGSRGRHLQSGSNELRDDSPASIVSKVSHVSLGDSVYSEDVGLTTDTESYQDTASEIDTDYNATHDEDESEEEDDDDGVQGEQEDDDEIQPITSCLYCAQPHSDLESNVTHMFKSHGLYIPERTYLTDLAGLLTYLTEIIILDNECLCCGFQGSNLESIRAHVKDKAHCRMPFETKEERLEFAKFYDFSSIGGEGDKSKTAKKVGFQEEDDGEDSDSDSGSDNGINDNYTVATIDPLDSQLTLPSGTRLGHRSLNRIYRQNPRIPLTPGEGQLTVASQDRRLANGMTLQQYSKEEKHSQLIETNQKSRSVQRNIRRANHQQHFRDPMLQ</sequence>
<evidence type="ECO:0000313" key="4">
    <source>
        <dbReference type="Proteomes" id="UP000774326"/>
    </source>
</evidence>
<dbReference type="PROSITE" id="PS00028">
    <property type="entry name" value="ZINC_FINGER_C2H2_1"/>
    <property type="match status" value="1"/>
</dbReference>
<feature type="domain" description="C2H2-type" evidence="2">
    <location>
        <begin position="10"/>
        <end position="32"/>
    </location>
</feature>
<keyword evidence="4" id="KW-1185">Reference proteome</keyword>
<dbReference type="AlphaFoldDB" id="A0A9P8Q5S0"/>
<dbReference type="InterPro" id="IPR013087">
    <property type="entry name" value="Znf_C2H2_type"/>
</dbReference>
<protein>
    <recommendedName>
        <fullName evidence="2">C2H2-type domain-containing protein</fullName>
    </recommendedName>
</protein>
<feature type="region of interest" description="Disordered" evidence="1">
    <location>
        <begin position="286"/>
        <end position="322"/>
    </location>
</feature>
<feature type="region of interest" description="Disordered" evidence="1">
    <location>
        <begin position="153"/>
        <end position="178"/>
    </location>
</feature>
<feature type="compositionally biased region" description="Acidic residues" evidence="1">
    <location>
        <begin position="299"/>
        <end position="311"/>
    </location>
</feature>
<dbReference type="SUPFAM" id="SSF57667">
    <property type="entry name" value="beta-beta-alpha zinc fingers"/>
    <property type="match status" value="1"/>
</dbReference>
<proteinExistence type="predicted"/>
<dbReference type="GO" id="GO:0042273">
    <property type="term" value="P:ribosomal large subunit biogenesis"/>
    <property type="evidence" value="ECO:0007669"/>
    <property type="project" value="TreeGrafter"/>
</dbReference>
<comment type="caution">
    <text evidence="3">The sequence shown here is derived from an EMBL/GenBank/DDBJ whole genome shotgun (WGS) entry which is preliminary data.</text>
</comment>
<accession>A0A9P8Q5S0</accession>
<dbReference type="PANTHER" id="PTHR13182">
    <property type="entry name" value="ZINC FINGER PROTEIN 622"/>
    <property type="match status" value="1"/>
</dbReference>